<feature type="binding site" evidence="13">
    <location>
        <position position="77"/>
    </location>
    <ligand>
        <name>[4Fe-4S] cluster</name>
        <dbReference type="ChEBI" id="CHEBI:49883"/>
        <label>1</label>
    </ligand>
</feature>
<protein>
    <recommendedName>
        <fullName evidence="10 13">tRNA-2-methylthio-N(6)-dimethylallyladenosine synthase</fullName>
        <ecNumber evidence="8 13">2.8.4.3</ecNumber>
    </recommendedName>
    <alternativeName>
        <fullName evidence="12 13">(Dimethylallyl)adenosine tRNA methylthiotransferase MiaB</fullName>
    </alternativeName>
    <alternativeName>
        <fullName evidence="11 13">tRNA-i(6)A37 methylthiotransferase</fullName>
    </alternativeName>
</protein>
<dbReference type="SUPFAM" id="SSF102114">
    <property type="entry name" value="Radical SAM enzymes"/>
    <property type="match status" value="1"/>
</dbReference>
<dbReference type="EC" id="2.8.4.3" evidence="8 13"/>
<dbReference type="PANTHER" id="PTHR43020">
    <property type="entry name" value="CDK5 REGULATORY SUBUNIT-ASSOCIATED PROTEIN 1"/>
    <property type="match status" value="1"/>
</dbReference>
<dbReference type="HAMAP" id="MF_01864">
    <property type="entry name" value="tRNA_metthiotr_MiaB"/>
    <property type="match status" value="1"/>
</dbReference>
<feature type="domain" description="Radical SAM core" evidence="16">
    <location>
        <begin position="173"/>
        <end position="405"/>
    </location>
</feature>
<comment type="subcellular location">
    <subcellularLocation>
        <location evidence="13">Cytoplasm</location>
    </subcellularLocation>
</comment>
<dbReference type="Gene3D" id="3.80.30.20">
    <property type="entry name" value="tm_1862 like domain"/>
    <property type="match status" value="1"/>
</dbReference>
<accession>A0A174NL73</accession>
<dbReference type="CDD" id="cd01335">
    <property type="entry name" value="Radical_SAM"/>
    <property type="match status" value="1"/>
</dbReference>
<evidence type="ECO:0000256" key="5">
    <source>
        <dbReference type="ARBA" id="ARBA00022723"/>
    </source>
</evidence>
<evidence type="ECO:0000256" key="6">
    <source>
        <dbReference type="ARBA" id="ARBA00023004"/>
    </source>
</evidence>
<dbReference type="PROSITE" id="PS01278">
    <property type="entry name" value="MTTASE_RADICAL"/>
    <property type="match status" value="1"/>
</dbReference>
<dbReference type="GO" id="GO:0005829">
    <property type="term" value="C:cytosol"/>
    <property type="evidence" value="ECO:0007669"/>
    <property type="project" value="TreeGrafter"/>
</dbReference>
<dbReference type="GO" id="GO:0046872">
    <property type="term" value="F:metal ion binding"/>
    <property type="evidence" value="ECO:0007669"/>
    <property type="project" value="UniProtKB-KW"/>
</dbReference>
<evidence type="ECO:0000256" key="11">
    <source>
        <dbReference type="ARBA" id="ARBA00080698"/>
    </source>
</evidence>
<keyword evidence="13" id="KW-0819">tRNA processing</keyword>
<comment type="cofactor">
    <cofactor evidence="13">
        <name>[4Fe-4S] cluster</name>
        <dbReference type="ChEBI" id="CHEBI:49883"/>
    </cofactor>
    <text evidence="13">Binds 2 [4Fe-4S] clusters. One cluster is coordinated with 3 cysteines and an exchangeable S-adenosyl-L-methionine.</text>
</comment>
<dbReference type="InterPro" id="IPR020612">
    <property type="entry name" value="Methylthiotransferase_CS"/>
</dbReference>
<dbReference type="PROSITE" id="PS51918">
    <property type="entry name" value="RADICAL_SAM"/>
    <property type="match status" value="1"/>
</dbReference>
<keyword evidence="13" id="KW-0963">Cytoplasm</keyword>
<evidence type="ECO:0000256" key="8">
    <source>
        <dbReference type="ARBA" id="ARBA00033765"/>
    </source>
</evidence>
<keyword evidence="4 13" id="KW-0949">S-adenosyl-L-methionine</keyword>
<dbReference type="Proteomes" id="UP000095765">
    <property type="component" value="Unassembled WGS sequence"/>
</dbReference>
<dbReference type="FunFam" id="3.40.50.12160:FF:000003">
    <property type="entry name" value="CDK5 regulatory subunit-associated protein 1"/>
    <property type="match status" value="1"/>
</dbReference>
<dbReference type="InterPro" id="IPR007197">
    <property type="entry name" value="rSAM"/>
</dbReference>
<evidence type="ECO:0000259" key="16">
    <source>
        <dbReference type="PROSITE" id="PS51918"/>
    </source>
</evidence>
<dbReference type="InterPro" id="IPR006638">
    <property type="entry name" value="Elp3/MiaA/NifB-like_rSAM"/>
</dbReference>
<dbReference type="SFLD" id="SFLDS00029">
    <property type="entry name" value="Radical_SAM"/>
    <property type="match status" value="1"/>
</dbReference>
<feature type="binding site" evidence="13">
    <location>
        <position position="194"/>
    </location>
    <ligand>
        <name>[4Fe-4S] cluster</name>
        <dbReference type="ChEBI" id="CHEBI:49883"/>
        <label>2</label>
        <note>4Fe-4S-S-AdoMet</note>
    </ligand>
</feature>
<dbReference type="InterPro" id="IPR013848">
    <property type="entry name" value="Methylthiotransferase_N"/>
</dbReference>
<dbReference type="InterPro" id="IPR006463">
    <property type="entry name" value="MiaB_methiolase"/>
</dbReference>
<keyword evidence="6 13" id="KW-0408">Iron</keyword>
<feature type="binding site" evidence="13">
    <location>
        <position position="187"/>
    </location>
    <ligand>
        <name>[4Fe-4S] cluster</name>
        <dbReference type="ChEBI" id="CHEBI:49883"/>
        <label>2</label>
        <note>4Fe-4S-S-AdoMet</note>
    </ligand>
</feature>
<dbReference type="AlphaFoldDB" id="A0A174NL73"/>
<evidence type="ECO:0000256" key="3">
    <source>
        <dbReference type="ARBA" id="ARBA00022679"/>
    </source>
</evidence>
<evidence type="ECO:0000313" key="18">
    <source>
        <dbReference type="Proteomes" id="UP000095765"/>
    </source>
</evidence>
<evidence type="ECO:0000256" key="10">
    <source>
        <dbReference type="ARBA" id="ARBA00068570"/>
    </source>
</evidence>
<reference evidence="17 18" key="1">
    <citation type="submission" date="2015-09" db="EMBL/GenBank/DDBJ databases">
        <authorList>
            <consortium name="Pathogen Informatics"/>
        </authorList>
    </citation>
    <scope>NUCLEOTIDE SEQUENCE [LARGE SCALE GENOMIC DNA]</scope>
    <source>
        <strain evidence="17 18">2789STDY5834939</strain>
    </source>
</reference>
<comment type="function">
    <text evidence="1 13">Catalyzes the methylthiolation of N6-(dimethylallyl)adenosine (i(6)A), leading to the formation of 2-methylthio-N6-(dimethylallyl)adenosine (ms(2)i(6)A) at position 37 in tRNAs that read codons beginning with uridine.</text>
</comment>
<feature type="binding site" evidence="13">
    <location>
        <position position="111"/>
    </location>
    <ligand>
        <name>[4Fe-4S] cluster</name>
        <dbReference type="ChEBI" id="CHEBI:49883"/>
        <label>1</label>
    </ligand>
</feature>
<keyword evidence="3 13" id="KW-0808">Transferase</keyword>
<dbReference type="PANTHER" id="PTHR43020:SF2">
    <property type="entry name" value="MITOCHONDRIAL TRNA METHYLTHIOTRANSFERASE CDK5RAP1"/>
    <property type="match status" value="1"/>
</dbReference>
<organism evidence="17 18">
    <name type="scientific">Anaerotruncus colihominis</name>
    <dbReference type="NCBI Taxonomy" id="169435"/>
    <lineage>
        <taxon>Bacteria</taxon>
        <taxon>Bacillati</taxon>
        <taxon>Bacillota</taxon>
        <taxon>Clostridia</taxon>
        <taxon>Eubacteriales</taxon>
        <taxon>Oscillospiraceae</taxon>
        <taxon>Anaerotruncus</taxon>
    </lineage>
</organism>
<evidence type="ECO:0000259" key="14">
    <source>
        <dbReference type="PROSITE" id="PS50926"/>
    </source>
</evidence>
<sequence>MPQQNLSPALLRQMEYSRQVRELLAARYDHPPMAYVHSFGCQQNQSDGEKIAGMLAQMGYGFTDAPEQADLVIYNTCAVRENAEDRVFGNVGALKSAKKRRAGMLIGLCGCMMQQQAVADKIKKSYPYVDLVFGTHALHTLPELLYRRLLGENRQFSTENARGEIIEGVPLRRSGLIKANLPVMYGCDNFCTYCIVPYVRGRERSRNPGDVLNEARALVGQGYRELLLLGQNVNSYGKGLSEPINFAALLRRVNEIEDDFWIRFMTSHPKDCTHELIDTIAACNKVCRHIHLPVQSGSDRILAAMNRHYTVAHYLELIDYARARIPGVTFSSDIIVGFPGETRADFEQTLELIKRVRFNALYTFIYSPRPGTKAAGMEDPTPAADKSLWLRELLDAESDIRSGMQADAVGTTLRVLAEGEGRSGDGWLTGRTQGNDIVEFTAPRAMIGSFVDVTIERAQNWALFGRLKEG</sequence>
<evidence type="ECO:0000256" key="2">
    <source>
        <dbReference type="ARBA" id="ARBA00022485"/>
    </source>
</evidence>
<dbReference type="InterPro" id="IPR058240">
    <property type="entry name" value="rSAM_sf"/>
</dbReference>
<feature type="binding site" evidence="13">
    <location>
        <position position="191"/>
    </location>
    <ligand>
        <name>[4Fe-4S] cluster</name>
        <dbReference type="ChEBI" id="CHEBI:49883"/>
        <label>2</label>
        <note>4Fe-4S-S-AdoMet</note>
    </ligand>
</feature>
<evidence type="ECO:0000313" key="17">
    <source>
        <dbReference type="EMBL" id="CUP47637.1"/>
    </source>
</evidence>
<evidence type="ECO:0000256" key="1">
    <source>
        <dbReference type="ARBA" id="ARBA00003234"/>
    </source>
</evidence>
<comment type="catalytic activity">
    <reaction evidence="9 13">
        <text>N(6)-dimethylallyladenosine(37) in tRNA + (sulfur carrier)-SH + AH2 + 2 S-adenosyl-L-methionine = 2-methylsulfanyl-N(6)-dimethylallyladenosine(37) in tRNA + (sulfur carrier)-H + 5'-deoxyadenosine + L-methionine + A + S-adenosyl-L-homocysteine + 2 H(+)</text>
        <dbReference type="Rhea" id="RHEA:37067"/>
        <dbReference type="Rhea" id="RHEA-COMP:10375"/>
        <dbReference type="Rhea" id="RHEA-COMP:10376"/>
        <dbReference type="Rhea" id="RHEA-COMP:14737"/>
        <dbReference type="Rhea" id="RHEA-COMP:14739"/>
        <dbReference type="ChEBI" id="CHEBI:13193"/>
        <dbReference type="ChEBI" id="CHEBI:15378"/>
        <dbReference type="ChEBI" id="CHEBI:17319"/>
        <dbReference type="ChEBI" id="CHEBI:17499"/>
        <dbReference type="ChEBI" id="CHEBI:29917"/>
        <dbReference type="ChEBI" id="CHEBI:57844"/>
        <dbReference type="ChEBI" id="CHEBI:57856"/>
        <dbReference type="ChEBI" id="CHEBI:59789"/>
        <dbReference type="ChEBI" id="CHEBI:64428"/>
        <dbReference type="ChEBI" id="CHEBI:74415"/>
        <dbReference type="ChEBI" id="CHEBI:74417"/>
        <dbReference type="EC" id="2.8.4.3"/>
    </reaction>
</comment>
<keyword evidence="5 13" id="KW-0479">Metal-binding</keyword>
<dbReference type="NCBIfam" id="TIGR00089">
    <property type="entry name" value="MiaB/RimO family radical SAM methylthiotransferase"/>
    <property type="match status" value="1"/>
</dbReference>
<evidence type="ECO:0000256" key="13">
    <source>
        <dbReference type="HAMAP-Rule" id="MF_01864"/>
    </source>
</evidence>
<dbReference type="InterPro" id="IPR038135">
    <property type="entry name" value="Methylthiotransferase_N_sf"/>
</dbReference>
<dbReference type="EMBL" id="CZBE01000005">
    <property type="protein sequence ID" value="CUP47637.1"/>
    <property type="molecule type" value="Genomic_DNA"/>
</dbReference>
<keyword evidence="2 13" id="KW-0004">4Fe-4S</keyword>
<dbReference type="SFLD" id="SFLDG01061">
    <property type="entry name" value="methylthiotransferase"/>
    <property type="match status" value="1"/>
</dbReference>
<dbReference type="Pfam" id="PF00919">
    <property type="entry name" value="UPF0004"/>
    <property type="match status" value="1"/>
</dbReference>
<dbReference type="InterPro" id="IPR002792">
    <property type="entry name" value="TRAM_dom"/>
</dbReference>
<feature type="domain" description="MTTase N-terminal" evidence="15">
    <location>
        <begin position="32"/>
        <end position="150"/>
    </location>
</feature>
<evidence type="ECO:0000256" key="4">
    <source>
        <dbReference type="ARBA" id="ARBA00022691"/>
    </source>
</evidence>
<dbReference type="FunFam" id="3.80.30.20:FF:000001">
    <property type="entry name" value="tRNA-2-methylthio-N(6)-dimethylallyladenosine synthase 2"/>
    <property type="match status" value="1"/>
</dbReference>
<dbReference type="InterPro" id="IPR005839">
    <property type="entry name" value="Methylthiotransferase"/>
</dbReference>
<dbReference type="SFLD" id="SFLDG01082">
    <property type="entry name" value="B12-binding_domain_containing"/>
    <property type="match status" value="1"/>
</dbReference>
<evidence type="ECO:0000256" key="12">
    <source>
        <dbReference type="ARBA" id="ARBA00081141"/>
    </source>
</evidence>
<evidence type="ECO:0000256" key="9">
    <source>
        <dbReference type="ARBA" id="ARBA00051425"/>
    </source>
</evidence>
<evidence type="ECO:0000259" key="15">
    <source>
        <dbReference type="PROSITE" id="PS51449"/>
    </source>
</evidence>
<evidence type="ECO:0000256" key="7">
    <source>
        <dbReference type="ARBA" id="ARBA00023014"/>
    </source>
</evidence>
<dbReference type="SFLD" id="SFLDF00273">
    <property type="entry name" value="(dimethylallyl)adenosine_tRNA"/>
    <property type="match status" value="1"/>
</dbReference>
<dbReference type="GO" id="GO:0035597">
    <property type="term" value="F:tRNA-2-methylthio-N(6)-dimethylallyladenosine(37) synthase activity"/>
    <property type="evidence" value="ECO:0007669"/>
    <property type="project" value="UniProtKB-EC"/>
</dbReference>
<name>A0A174NL73_9FIRM</name>
<dbReference type="SMART" id="SM00729">
    <property type="entry name" value="Elp3"/>
    <property type="match status" value="1"/>
</dbReference>
<dbReference type="PROSITE" id="PS51449">
    <property type="entry name" value="MTTASE_N"/>
    <property type="match status" value="1"/>
</dbReference>
<gene>
    <name evidence="17" type="primary">miaB_2</name>
    <name evidence="13" type="synonym">miaB</name>
    <name evidence="17" type="ORF">ERS852551_00916</name>
</gene>
<keyword evidence="7 13" id="KW-0411">Iron-sulfur</keyword>
<dbReference type="Pfam" id="PF04055">
    <property type="entry name" value="Radical_SAM"/>
    <property type="match status" value="1"/>
</dbReference>
<feature type="binding site" evidence="13">
    <location>
        <position position="41"/>
    </location>
    <ligand>
        <name>[4Fe-4S] cluster</name>
        <dbReference type="ChEBI" id="CHEBI:49883"/>
        <label>1</label>
    </ligand>
</feature>
<dbReference type="NCBIfam" id="TIGR01574">
    <property type="entry name" value="miaB-methiolase"/>
    <property type="match status" value="1"/>
</dbReference>
<feature type="domain" description="TRAM" evidence="14">
    <location>
        <begin position="406"/>
        <end position="469"/>
    </location>
</feature>
<dbReference type="GO" id="GO:0051539">
    <property type="term" value="F:4 iron, 4 sulfur cluster binding"/>
    <property type="evidence" value="ECO:0007669"/>
    <property type="project" value="UniProtKB-UniRule"/>
</dbReference>
<dbReference type="Pfam" id="PF01938">
    <property type="entry name" value="TRAM"/>
    <property type="match status" value="1"/>
</dbReference>
<proteinExistence type="inferred from homology"/>
<dbReference type="Gene3D" id="3.40.50.12160">
    <property type="entry name" value="Methylthiotransferase, N-terminal domain"/>
    <property type="match status" value="1"/>
</dbReference>
<comment type="similarity">
    <text evidence="13">Belongs to the methylthiotransferase family. MiaB subfamily.</text>
</comment>
<comment type="subunit">
    <text evidence="13">Monomer.</text>
</comment>
<dbReference type="PROSITE" id="PS50926">
    <property type="entry name" value="TRAM"/>
    <property type="match status" value="1"/>
</dbReference>
<dbReference type="InterPro" id="IPR023404">
    <property type="entry name" value="rSAM_horseshoe"/>
</dbReference>